<gene>
    <name evidence="5" type="ORF">F8M49_09925</name>
</gene>
<protein>
    <submittedName>
        <fullName evidence="5">Hydrogenase maturation protease</fullName>
    </submittedName>
</protein>
<dbReference type="Proteomes" id="UP001275440">
    <property type="component" value="Unassembled WGS sequence"/>
</dbReference>
<dbReference type="CDD" id="cd00518">
    <property type="entry name" value="H2MP"/>
    <property type="match status" value="1"/>
</dbReference>
<dbReference type="SUPFAM" id="SSF53163">
    <property type="entry name" value="HybD-like"/>
    <property type="match status" value="1"/>
</dbReference>
<dbReference type="NCBIfam" id="TIGR00072">
    <property type="entry name" value="hydrog_prot"/>
    <property type="match status" value="1"/>
</dbReference>
<keyword evidence="6" id="KW-1185">Reference proteome</keyword>
<evidence type="ECO:0000256" key="1">
    <source>
        <dbReference type="ARBA" id="ARBA00006814"/>
    </source>
</evidence>
<organism evidence="5 6">
    <name type="scientific">Rhodococcus zopfii</name>
    <dbReference type="NCBI Taxonomy" id="43772"/>
    <lineage>
        <taxon>Bacteria</taxon>
        <taxon>Bacillati</taxon>
        <taxon>Actinomycetota</taxon>
        <taxon>Actinomycetes</taxon>
        <taxon>Mycobacteriales</taxon>
        <taxon>Nocardiaceae</taxon>
        <taxon>Rhodococcus</taxon>
    </lineage>
</organism>
<evidence type="ECO:0000313" key="6">
    <source>
        <dbReference type="Proteomes" id="UP001275440"/>
    </source>
</evidence>
<keyword evidence="3" id="KW-0064">Aspartyl protease</keyword>
<dbReference type="Pfam" id="PF01750">
    <property type="entry name" value="HycI"/>
    <property type="match status" value="1"/>
</dbReference>
<dbReference type="GO" id="GO:0006508">
    <property type="term" value="P:proteolysis"/>
    <property type="evidence" value="ECO:0007669"/>
    <property type="project" value="UniProtKB-KW"/>
</dbReference>
<accession>A0ABU3WNS2</accession>
<dbReference type="EMBL" id="WBMO01000001">
    <property type="protein sequence ID" value="MDV2475625.1"/>
    <property type="molecule type" value="Genomic_DNA"/>
</dbReference>
<dbReference type="Gene3D" id="3.40.50.1450">
    <property type="entry name" value="HybD-like"/>
    <property type="match status" value="1"/>
</dbReference>
<keyword evidence="4" id="KW-0378">Hydrolase</keyword>
<evidence type="ECO:0000256" key="3">
    <source>
        <dbReference type="ARBA" id="ARBA00022750"/>
    </source>
</evidence>
<evidence type="ECO:0000256" key="2">
    <source>
        <dbReference type="ARBA" id="ARBA00022670"/>
    </source>
</evidence>
<dbReference type="PANTHER" id="PTHR30302">
    <property type="entry name" value="HYDROGENASE 1 MATURATION PROTEASE"/>
    <property type="match status" value="1"/>
</dbReference>
<comment type="similarity">
    <text evidence="1">Belongs to the peptidase A31 family.</text>
</comment>
<name>A0ABU3WNS2_9NOCA</name>
<evidence type="ECO:0000256" key="4">
    <source>
        <dbReference type="ARBA" id="ARBA00022801"/>
    </source>
</evidence>
<dbReference type="GO" id="GO:0008233">
    <property type="term" value="F:peptidase activity"/>
    <property type="evidence" value="ECO:0007669"/>
    <property type="project" value="UniProtKB-KW"/>
</dbReference>
<comment type="caution">
    <text evidence="5">The sequence shown here is derived from an EMBL/GenBank/DDBJ whole genome shotgun (WGS) entry which is preliminary data.</text>
</comment>
<keyword evidence="2 5" id="KW-0645">Protease</keyword>
<reference evidence="5 6" key="1">
    <citation type="submission" date="2019-10" db="EMBL/GenBank/DDBJ databases">
        <title>Draft Genome Assembly of Rhodococcus zopfii DSM44189.</title>
        <authorList>
            <person name="Sutton J.M."/>
            <person name="Akob D.M."/>
            <person name="Bushman T.J."/>
        </authorList>
    </citation>
    <scope>NUCLEOTIDE SEQUENCE [LARGE SCALE GENOMIC DNA]</scope>
    <source>
        <strain evidence="5 6">DSM 44189</strain>
    </source>
</reference>
<dbReference type="PANTHER" id="PTHR30302:SF1">
    <property type="entry name" value="HYDROGENASE 2 MATURATION PROTEASE"/>
    <property type="match status" value="1"/>
</dbReference>
<proteinExistence type="inferred from homology"/>
<dbReference type="InterPro" id="IPR023430">
    <property type="entry name" value="Pept_HybD-like_dom_sf"/>
</dbReference>
<dbReference type="InterPro" id="IPR000671">
    <property type="entry name" value="Peptidase_A31"/>
</dbReference>
<sequence>MTIVVLGLGQDFRRDDGIGHAIAREVAARAAPAIRVHAADGEPTRLLDAWDGAELAVLIDSVVCDCPRAGTVRRYDSTAVTLSSVRATSTHGLGLVAALELAALLDRLPRRWVLYTVEVADVGFGCGLSPAAARAIEPVVSAVLAEVSGG</sequence>
<evidence type="ECO:0000313" key="5">
    <source>
        <dbReference type="EMBL" id="MDV2475625.1"/>
    </source>
</evidence>